<accession>A0A0V0ZDR2</accession>
<proteinExistence type="predicted"/>
<comment type="caution">
    <text evidence="1">The sequence shown here is derived from an EMBL/GenBank/DDBJ whole genome shotgun (WGS) entry which is preliminary data.</text>
</comment>
<dbReference type="AlphaFoldDB" id="A0A0V0ZDR2"/>
<dbReference type="Proteomes" id="UP000054783">
    <property type="component" value="Unassembled WGS sequence"/>
</dbReference>
<keyword evidence="2" id="KW-1185">Reference proteome</keyword>
<evidence type="ECO:0000313" key="1">
    <source>
        <dbReference type="EMBL" id="KRY10419.1"/>
    </source>
</evidence>
<sequence>MGQFGPTGWVGCGSDCLAVIEIIMDPKSRKSSLLCLVNICGHLIFCRWPISTKQNAFDCGWSSDK</sequence>
<organism evidence="1 2">
    <name type="scientific">Trichinella patagoniensis</name>
    <dbReference type="NCBI Taxonomy" id="990121"/>
    <lineage>
        <taxon>Eukaryota</taxon>
        <taxon>Metazoa</taxon>
        <taxon>Ecdysozoa</taxon>
        <taxon>Nematoda</taxon>
        <taxon>Enoplea</taxon>
        <taxon>Dorylaimia</taxon>
        <taxon>Trichinellida</taxon>
        <taxon>Trichinellidae</taxon>
        <taxon>Trichinella</taxon>
    </lineage>
</organism>
<dbReference type="EMBL" id="JYDQ01000231">
    <property type="protein sequence ID" value="KRY10419.1"/>
    <property type="molecule type" value="Genomic_DNA"/>
</dbReference>
<evidence type="ECO:0000313" key="2">
    <source>
        <dbReference type="Proteomes" id="UP000054783"/>
    </source>
</evidence>
<protein>
    <submittedName>
        <fullName evidence="1">Uncharacterized protein</fullName>
    </submittedName>
</protein>
<reference evidence="1 2" key="1">
    <citation type="submission" date="2015-01" db="EMBL/GenBank/DDBJ databases">
        <title>Evolution of Trichinella species and genotypes.</title>
        <authorList>
            <person name="Korhonen P.K."/>
            <person name="Edoardo P."/>
            <person name="Giuseppe L.R."/>
            <person name="Gasser R.B."/>
        </authorList>
    </citation>
    <scope>NUCLEOTIDE SEQUENCE [LARGE SCALE GENOMIC DNA]</scope>
    <source>
        <strain evidence="1">ISS2496</strain>
    </source>
</reference>
<name>A0A0V0ZDR2_9BILA</name>
<gene>
    <name evidence="1" type="ORF">T12_4616</name>
</gene>